<dbReference type="Pfam" id="PF01367">
    <property type="entry name" value="5_3_exonuc"/>
    <property type="match status" value="1"/>
</dbReference>
<organism evidence="7 8">
    <name type="scientific">Paraclostridium sordellii</name>
    <name type="common">Clostridium sordellii</name>
    <dbReference type="NCBI Taxonomy" id="1505"/>
    <lineage>
        <taxon>Bacteria</taxon>
        <taxon>Bacillati</taxon>
        <taxon>Bacillota</taxon>
        <taxon>Clostridia</taxon>
        <taxon>Peptostreptococcales</taxon>
        <taxon>Peptostreptococcaceae</taxon>
        <taxon>Paraclostridium</taxon>
    </lineage>
</organism>
<dbReference type="CDD" id="cd09859">
    <property type="entry name" value="PIN_53EXO"/>
    <property type="match status" value="1"/>
</dbReference>
<keyword evidence="2" id="KW-0378">Hydrolase</keyword>
<comment type="caution">
    <text evidence="7">The sequence shown here is derived from an EMBL/GenBank/DDBJ whole genome shotgun (WGS) entry which is preliminary data.</text>
</comment>
<dbReference type="InterPro" id="IPR029060">
    <property type="entry name" value="PIN-like_dom_sf"/>
</dbReference>
<keyword evidence="1" id="KW-0540">Nuclease</keyword>
<keyword evidence="7" id="KW-0269">Exonuclease</keyword>
<dbReference type="SUPFAM" id="SSF47807">
    <property type="entry name" value="5' to 3' exonuclease, C-terminal subdomain"/>
    <property type="match status" value="1"/>
</dbReference>
<reference evidence="8" key="1">
    <citation type="submission" date="2015-01" db="EMBL/GenBank/DDBJ databases">
        <authorList>
            <person name="Aslett A.Martin."/>
            <person name="De Silva Nishadi"/>
        </authorList>
    </citation>
    <scope>NUCLEOTIDE SEQUENCE [LARGE SCALE GENOMIC DNA]</scope>
    <source>
        <strain evidence="8">UMC4404</strain>
    </source>
</reference>
<dbReference type="GO" id="GO:0008409">
    <property type="term" value="F:5'-3' exonuclease activity"/>
    <property type="evidence" value="ECO:0007669"/>
    <property type="project" value="InterPro"/>
</dbReference>
<dbReference type="SUPFAM" id="SSF88723">
    <property type="entry name" value="PIN domain-like"/>
    <property type="match status" value="1"/>
</dbReference>
<accession>A0A9P1PAN4</accession>
<dbReference type="FunFam" id="1.10.150.20:FF:000003">
    <property type="entry name" value="DNA polymerase I"/>
    <property type="match status" value="1"/>
</dbReference>
<evidence type="ECO:0000313" key="8">
    <source>
        <dbReference type="Proteomes" id="UP000049685"/>
    </source>
</evidence>
<name>A0A9P1PAN4_PARSO</name>
<dbReference type="Pfam" id="PF02739">
    <property type="entry name" value="5_3_exonuc_N"/>
    <property type="match status" value="1"/>
</dbReference>
<dbReference type="InterPro" id="IPR002421">
    <property type="entry name" value="5-3_exonuclease"/>
</dbReference>
<sequence length="426" mass="49193">MDLFDLLEQNQEKEENEKVDMSYSDQIRLNSYVGSRINTDFRIKNRKINNKEEVPTNEEVKVSINNECDEDDKIEEIQEIQINETISKEKLLVIDGSSLLSTSYFARLPRQVMFAKTIEEKEQYYDKILQTKDGVYTNGVYGFMQVMLSMIKNQNPTHLAVCLDSTRMTFRKLIYDDYKGTRKPIEVPLKEQYDLLKDMLETIGVKVLMSNPSENYENVFEADDFAGTLSKKFQSEIPVALYTKDEDYLQLVDYNTVVWMNTSKAQDLASSMDLNLKELNLPNNTFEYTIDSLKQVKNLKPHQIIDYKAISGDSSDNIPGIKGLGDTTSIPLLQKYDTLEDIYESIDGLDEKGLKLVATEWKNELGIRNPMKKLVAEKENAFMSKKLATIKTDINIDISLEDLKINIDKKILQEQLDKYEMKSIKL</sequence>
<gene>
    <name evidence="7" type="primary">polA_2</name>
    <name evidence="7" type="ORF">UMC4404_04611</name>
</gene>
<proteinExistence type="predicted"/>
<dbReference type="GO" id="GO:0016779">
    <property type="term" value="F:nucleotidyltransferase activity"/>
    <property type="evidence" value="ECO:0007669"/>
    <property type="project" value="UniProtKB-KW"/>
</dbReference>
<dbReference type="InterPro" id="IPR020046">
    <property type="entry name" value="5-3_exonucl_a-hlix_arch_N"/>
</dbReference>
<feature type="domain" description="5'-3' exonuclease" evidence="6">
    <location>
        <begin position="87"/>
        <end position="406"/>
    </location>
</feature>
<evidence type="ECO:0000256" key="5">
    <source>
        <dbReference type="ARBA" id="ARBA00050026"/>
    </source>
</evidence>
<evidence type="ECO:0000256" key="3">
    <source>
        <dbReference type="ARBA" id="ARBA00023125"/>
    </source>
</evidence>
<dbReference type="Gene3D" id="1.10.150.20">
    <property type="entry name" value="5' to 3' exonuclease, C-terminal subdomain"/>
    <property type="match status" value="1"/>
</dbReference>
<dbReference type="InterPro" id="IPR008918">
    <property type="entry name" value="HhH2"/>
</dbReference>
<keyword evidence="7" id="KW-0548">Nucleotidyltransferase</keyword>
<evidence type="ECO:0000313" key="7">
    <source>
        <dbReference type="EMBL" id="CEO32481.1"/>
    </source>
</evidence>
<dbReference type="Gene3D" id="3.40.50.1010">
    <property type="entry name" value="5'-nuclease"/>
    <property type="match status" value="1"/>
</dbReference>
<dbReference type="EMBL" id="CDNY01000003">
    <property type="protein sequence ID" value="CEO32481.1"/>
    <property type="molecule type" value="Genomic_DNA"/>
</dbReference>
<evidence type="ECO:0000256" key="4">
    <source>
        <dbReference type="ARBA" id="ARBA00049957"/>
    </source>
</evidence>
<dbReference type="RefSeq" id="WP_057535778.1">
    <property type="nucleotide sequence ID" value="NZ_CDNP01000003.1"/>
</dbReference>
<dbReference type="GO" id="GO:0033567">
    <property type="term" value="P:DNA replication, Okazaki fragment processing"/>
    <property type="evidence" value="ECO:0007669"/>
    <property type="project" value="InterPro"/>
</dbReference>
<dbReference type="Proteomes" id="UP000049685">
    <property type="component" value="Unassembled WGS sequence"/>
</dbReference>
<dbReference type="CDD" id="cd09898">
    <property type="entry name" value="H3TH_53EXO"/>
    <property type="match status" value="1"/>
</dbReference>
<evidence type="ECO:0000256" key="2">
    <source>
        <dbReference type="ARBA" id="ARBA00022801"/>
    </source>
</evidence>
<keyword evidence="7" id="KW-0808">Transferase</keyword>
<dbReference type="GO" id="GO:0017108">
    <property type="term" value="F:5'-flap endonuclease activity"/>
    <property type="evidence" value="ECO:0007669"/>
    <property type="project" value="InterPro"/>
</dbReference>
<comment type="function">
    <text evidence="4">5'-3' exonuclease acting preferentially on double-stranded DNA.</text>
</comment>
<evidence type="ECO:0000259" key="6">
    <source>
        <dbReference type="SMART" id="SM00475"/>
    </source>
</evidence>
<dbReference type="InterPro" id="IPR036279">
    <property type="entry name" value="5-3_exonuclease_C_sf"/>
</dbReference>
<protein>
    <recommendedName>
        <fullName evidence="5">5'-3' exonuclease</fullName>
    </recommendedName>
</protein>
<dbReference type="GO" id="GO:0003677">
    <property type="term" value="F:DNA binding"/>
    <property type="evidence" value="ECO:0007669"/>
    <property type="project" value="UniProtKB-KW"/>
</dbReference>
<dbReference type="PANTHER" id="PTHR42646:SF2">
    <property type="entry name" value="5'-3' EXONUCLEASE FAMILY PROTEIN"/>
    <property type="match status" value="1"/>
</dbReference>
<dbReference type="SMART" id="SM00475">
    <property type="entry name" value="53EXOc"/>
    <property type="match status" value="1"/>
</dbReference>
<dbReference type="SMART" id="SM00279">
    <property type="entry name" value="HhH2"/>
    <property type="match status" value="1"/>
</dbReference>
<dbReference type="PANTHER" id="PTHR42646">
    <property type="entry name" value="FLAP ENDONUCLEASE XNI"/>
    <property type="match status" value="1"/>
</dbReference>
<keyword evidence="3" id="KW-0238">DNA-binding</keyword>
<dbReference type="AlphaFoldDB" id="A0A9P1PAN4"/>
<dbReference type="InterPro" id="IPR020045">
    <property type="entry name" value="DNA_polI_H3TH"/>
</dbReference>
<evidence type="ECO:0000256" key="1">
    <source>
        <dbReference type="ARBA" id="ARBA00022722"/>
    </source>
</evidence>
<dbReference type="InterPro" id="IPR038969">
    <property type="entry name" value="FEN"/>
</dbReference>